<evidence type="ECO:0000313" key="5">
    <source>
        <dbReference type="EMBL" id="NNJ26860.1"/>
    </source>
</evidence>
<feature type="repeat" description="WD" evidence="1">
    <location>
        <begin position="533"/>
        <end position="567"/>
    </location>
</feature>
<dbReference type="PANTHER" id="PTHR19879:SF1">
    <property type="entry name" value="CANNONBALL-RELATED"/>
    <property type="match status" value="1"/>
</dbReference>
<dbReference type="InterPro" id="IPR001680">
    <property type="entry name" value="WD40_rpt"/>
</dbReference>
<dbReference type="InterPro" id="IPR011600">
    <property type="entry name" value="Pept_C14_caspase"/>
</dbReference>
<sequence>MSTRPSGTTPRTVLSVVTVLSLSLLAGLEASAFAQGIAVSAPQVVTAPGDAAADPPGDAANEPRQLFVASGRQGHAASVQALNFTPDGRRLCSGGHDKRTLVWDWKTGKAVATHRWLAEEGLFGAVRAVRAFDRPDGTTAVMIGGYGGTDRIGDLQWVDLNGIEEQPLHYEPSGPNGAAALGHRAVVHALAVSPSGGRSASIDDAGRVLVRSHAPFGPARELRPSLPQRLIRWSAAFVGETQVVVPAPGPAANAWRLSLLNAAGDAAAGPAATEIALPGGAFEVTALASAPAGDRFAAAYVDAAGRPRAQVWTRIGAAWTPAELPAPPGFALFSLAFSKDGERLAAAGETFDQTAGAALVWDVPTRRVGLDVGKVIGSLLPASCCALSPDGGTLAFSQGTDIALWNVNRRAETRTLTGGARLDHVAFDPKADPTAPYAVIARTAGARGTPSSSFRFSPEQQTLDQVATPPAAARPGQALAEALPLDRYAGELTCFRLVPPARGRTAPAIAVGTSTGVLFVHAADGSGRLLRTFWGHQDQVNDVALSADGRYLASVSDDGTVRYWSLEELPDPGAPAGDADAAIKRLWGMELERVPGEDGVRVTSLAENAYLHRKGIRATDRLSVVASVREGAGQFRSFIEVQAGTANVPWHEQMNWRFERGGEPLPSSTRVARPVFMPTLTLTVDRNPADGWVAYHPDGYFMYAGSGANNIGWQENRRTGSIPSFLPFASLAERFLRPKAVAGLLEAGNWLDAVRATEEVVQLQMDAVEPAPPQPEAVQSEVVQPEVVDPVDPPPIRTRRPRINMVRELTVGGADPVVPLVAEITDPEGGGVENWSVQDETRTVVAEESLDAARPTVKIERTLPFPRNESDKRFLLRAETDDDRRGYEEFFVRRQLPIEAVVPSADFGLEWLAPTVAAGGGAAPKVVNDLDLPVKVRVRARNKQPIATVRFRVNGRYGSVSTEFVPDADGAAGLCTATLRLAPGENRIVVEVESGVALIPLTERGITVRAEKVAPVEYPTLWVIAAGVEQYHPTLGSLSLAVDDAERVARFYLDTGQKALAEGQRYGRVDVALLADATPDGMSKAWTRVAGAVRRGDTVLFLFSGHGMRAAADDPEEFYLMLAGASNDDFSNNVLPGSELLSRAVDVQQKACQVVMFIDACHSGALLSSASLDLNSLAGTAGAKTGIAVLCSSSGKAFSYEGAGEIQNGLFTWALASVLDGSAASPPAGLPTLEKFKMRLQAGDEISLEDVRRYVISMVPALYDRQNVGSATGRQVPVFYDMSGVDSTRIILSRW</sequence>
<dbReference type="SUPFAM" id="SSF50978">
    <property type="entry name" value="WD40 repeat-like"/>
    <property type="match status" value="1"/>
</dbReference>
<comment type="caution">
    <text evidence="5">The sequence shown here is derived from an EMBL/GenBank/DDBJ whole genome shotgun (WGS) entry which is preliminary data.</text>
</comment>
<feature type="repeat" description="WD" evidence="1">
    <location>
        <begin position="72"/>
        <end position="113"/>
    </location>
</feature>
<dbReference type="Pfam" id="PF00400">
    <property type="entry name" value="WD40"/>
    <property type="match status" value="2"/>
</dbReference>
<dbReference type="Proteomes" id="UP000609651">
    <property type="component" value="Unassembled WGS sequence"/>
</dbReference>
<dbReference type="SUPFAM" id="SSF50998">
    <property type="entry name" value="Quinoprotein alcohol dehydrogenase-like"/>
    <property type="match status" value="1"/>
</dbReference>
<dbReference type="PROSITE" id="PS50082">
    <property type="entry name" value="WD_REPEATS_2"/>
    <property type="match status" value="2"/>
</dbReference>
<dbReference type="Pfam" id="PF00656">
    <property type="entry name" value="Peptidase_C14"/>
    <property type="match status" value="1"/>
</dbReference>
<organism evidence="5 6">
    <name type="scientific">Alienimonas chondri</name>
    <dbReference type="NCBI Taxonomy" id="2681879"/>
    <lineage>
        <taxon>Bacteria</taxon>
        <taxon>Pseudomonadati</taxon>
        <taxon>Planctomycetota</taxon>
        <taxon>Planctomycetia</taxon>
        <taxon>Planctomycetales</taxon>
        <taxon>Planctomycetaceae</taxon>
        <taxon>Alienimonas</taxon>
    </lineage>
</organism>
<dbReference type="PANTHER" id="PTHR19879">
    <property type="entry name" value="TRANSCRIPTION INITIATION FACTOR TFIID"/>
    <property type="match status" value="1"/>
</dbReference>
<dbReference type="EMBL" id="WTPX01000103">
    <property type="protein sequence ID" value="NNJ26860.1"/>
    <property type="molecule type" value="Genomic_DNA"/>
</dbReference>
<feature type="signal peptide" evidence="3">
    <location>
        <begin position="1"/>
        <end position="34"/>
    </location>
</feature>
<feature type="compositionally biased region" description="Low complexity" evidence="2">
    <location>
        <begin position="777"/>
        <end position="790"/>
    </location>
</feature>
<evidence type="ECO:0000256" key="2">
    <source>
        <dbReference type="SAM" id="MobiDB-lite"/>
    </source>
</evidence>
<dbReference type="InterPro" id="IPR015943">
    <property type="entry name" value="WD40/YVTN_repeat-like_dom_sf"/>
</dbReference>
<evidence type="ECO:0000313" key="6">
    <source>
        <dbReference type="Proteomes" id="UP000609651"/>
    </source>
</evidence>
<dbReference type="Gene3D" id="3.40.50.1460">
    <property type="match status" value="1"/>
</dbReference>
<protein>
    <recommendedName>
        <fullName evidence="4">Peptidase C14 caspase domain-containing protein</fullName>
    </recommendedName>
</protein>
<feature type="domain" description="Peptidase C14 caspase" evidence="4">
    <location>
        <begin position="1027"/>
        <end position="1225"/>
    </location>
</feature>
<keyword evidence="6" id="KW-1185">Reference proteome</keyword>
<name>A0ABX1VFI6_9PLAN</name>
<evidence type="ECO:0000256" key="1">
    <source>
        <dbReference type="PROSITE-ProRule" id="PRU00221"/>
    </source>
</evidence>
<dbReference type="InterPro" id="IPR011047">
    <property type="entry name" value="Quinoprotein_ADH-like_sf"/>
</dbReference>
<proteinExistence type="predicted"/>
<dbReference type="RefSeq" id="WP_171188303.1">
    <property type="nucleotide sequence ID" value="NZ_WTPX01000103.1"/>
</dbReference>
<dbReference type="Gene3D" id="2.130.10.10">
    <property type="entry name" value="YVTN repeat-like/Quinoprotein amine dehydrogenase"/>
    <property type="match status" value="3"/>
</dbReference>
<feature type="chain" id="PRO_5045539532" description="Peptidase C14 caspase domain-containing protein" evidence="3">
    <location>
        <begin position="35"/>
        <end position="1295"/>
    </location>
</feature>
<reference evidence="5 6" key="1">
    <citation type="journal article" date="2020" name="Syst. Appl. Microbiol.">
        <title>Alienimonas chondri sp. nov., a novel planctomycete isolated from the biofilm of the red alga Chondrus crispus.</title>
        <authorList>
            <person name="Vitorino I."/>
            <person name="Albuquerque L."/>
            <person name="Wiegand S."/>
            <person name="Kallscheuer N."/>
            <person name="da Costa M.S."/>
            <person name="Lobo-da-Cunha A."/>
            <person name="Jogler C."/>
            <person name="Lage O.M."/>
        </authorList>
    </citation>
    <scope>NUCLEOTIDE SEQUENCE [LARGE SCALE GENOMIC DNA]</scope>
    <source>
        <strain evidence="5 6">LzC2</strain>
    </source>
</reference>
<keyword evidence="1" id="KW-0853">WD repeat</keyword>
<dbReference type="PROSITE" id="PS50294">
    <property type="entry name" value="WD_REPEATS_REGION"/>
    <property type="match status" value="2"/>
</dbReference>
<gene>
    <name evidence="5" type="ORF">LzC2_29550</name>
</gene>
<dbReference type="InterPro" id="IPR036322">
    <property type="entry name" value="WD40_repeat_dom_sf"/>
</dbReference>
<evidence type="ECO:0000259" key="4">
    <source>
        <dbReference type="Pfam" id="PF00656"/>
    </source>
</evidence>
<feature type="region of interest" description="Disordered" evidence="2">
    <location>
        <begin position="777"/>
        <end position="798"/>
    </location>
</feature>
<keyword evidence="3" id="KW-0732">Signal</keyword>
<accession>A0ABX1VFI6</accession>
<dbReference type="SMART" id="SM00320">
    <property type="entry name" value="WD40"/>
    <property type="match status" value="6"/>
</dbReference>
<evidence type="ECO:0000256" key="3">
    <source>
        <dbReference type="SAM" id="SignalP"/>
    </source>
</evidence>